<dbReference type="Pfam" id="PF02308">
    <property type="entry name" value="MgtC"/>
    <property type="match status" value="1"/>
</dbReference>
<feature type="transmembrane region" description="Helical" evidence="1">
    <location>
        <begin position="6"/>
        <end position="23"/>
    </location>
</feature>
<evidence type="ECO:0000313" key="4">
    <source>
        <dbReference type="EMBL" id="KRG75426.1"/>
    </source>
</evidence>
<feature type="domain" description="MgtC/SapB/SrpB/YhiD N-terminal" evidence="2">
    <location>
        <begin position="10"/>
        <end position="125"/>
    </location>
</feature>
<feature type="transmembrane region" description="Helical" evidence="1">
    <location>
        <begin position="194"/>
        <end position="215"/>
    </location>
</feature>
<feature type="transmembrane region" description="Helical" evidence="1">
    <location>
        <begin position="87"/>
        <end position="117"/>
    </location>
</feature>
<name>A0A0R0DA53_9GAMM</name>
<feature type="domain" description="DUF4010" evidence="3">
    <location>
        <begin position="174"/>
        <end position="384"/>
    </location>
</feature>
<gene>
    <name evidence="4" type="ORF">ABB30_11725</name>
</gene>
<dbReference type="PATRIC" id="fig|336566.3.peg.1848"/>
<feature type="transmembrane region" description="Helical" evidence="1">
    <location>
        <begin position="227"/>
        <end position="251"/>
    </location>
</feature>
<feature type="transmembrane region" description="Helical" evidence="1">
    <location>
        <begin position="390"/>
        <end position="409"/>
    </location>
</feature>
<dbReference type="InterPro" id="IPR025105">
    <property type="entry name" value="DUF4010"/>
</dbReference>
<evidence type="ECO:0000313" key="5">
    <source>
        <dbReference type="Proteomes" id="UP000050956"/>
    </source>
</evidence>
<dbReference type="STRING" id="336566.ABB30_11725"/>
<feature type="transmembrane region" description="Helical" evidence="1">
    <location>
        <begin position="360"/>
        <end position="383"/>
    </location>
</feature>
<dbReference type="InterPro" id="IPR049177">
    <property type="entry name" value="MgtC_SapB_SrpB_YhiD_N"/>
</dbReference>
<dbReference type="PANTHER" id="PTHR39084:SF1">
    <property type="entry name" value="DUF4010 DOMAIN-CONTAINING PROTEIN"/>
    <property type="match status" value="1"/>
</dbReference>
<accession>A0A0R0DA53</accession>
<feature type="transmembrane region" description="Helical" evidence="1">
    <location>
        <begin position="331"/>
        <end position="354"/>
    </location>
</feature>
<keyword evidence="5" id="KW-1185">Reference proteome</keyword>
<dbReference type="PANTHER" id="PTHR39084">
    <property type="entry name" value="MEMBRANE PROTEIN-RELATED"/>
    <property type="match status" value="1"/>
</dbReference>
<dbReference type="EMBL" id="LDJM01000030">
    <property type="protein sequence ID" value="KRG75426.1"/>
    <property type="molecule type" value="Genomic_DNA"/>
</dbReference>
<dbReference type="Proteomes" id="UP000050956">
    <property type="component" value="Unassembled WGS sequence"/>
</dbReference>
<evidence type="ECO:0000259" key="3">
    <source>
        <dbReference type="Pfam" id="PF13194"/>
    </source>
</evidence>
<dbReference type="Pfam" id="PF13194">
    <property type="entry name" value="DUF4010"/>
    <property type="match status" value="1"/>
</dbReference>
<evidence type="ECO:0000259" key="2">
    <source>
        <dbReference type="Pfam" id="PF02308"/>
    </source>
</evidence>
<proteinExistence type="predicted"/>
<comment type="caution">
    <text evidence="4">The sequence shown here is derived from an EMBL/GenBank/DDBJ whole genome shotgun (WGS) entry which is preliminary data.</text>
</comment>
<reference evidence="4 5" key="1">
    <citation type="submission" date="2015-05" db="EMBL/GenBank/DDBJ databases">
        <title>Genome sequencing and analysis of members of genus Stenotrophomonas.</title>
        <authorList>
            <person name="Patil P.P."/>
            <person name="Midha S."/>
            <person name="Patil P.B."/>
        </authorList>
    </citation>
    <scope>NUCLEOTIDE SEQUENCE [LARGE SCALE GENOMIC DNA]</scope>
    <source>
        <strain evidence="4 5">DSM 24757</strain>
    </source>
</reference>
<dbReference type="AlphaFoldDB" id="A0A0R0DA53"/>
<dbReference type="RefSeq" id="WP_057638497.1">
    <property type="nucleotide sequence ID" value="NZ_LDJM01000030.1"/>
</dbReference>
<organism evidence="4 5">
    <name type="scientific">Stenotrophomonas ginsengisoli</name>
    <dbReference type="NCBI Taxonomy" id="336566"/>
    <lineage>
        <taxon>Bacteria</taxon>
        <taxon>Pseudomonadati</taxon>
        <taxon>Pseudomonadota</taxon>
        <taxon>Gammaproteobacteria</taxon>
        <taxon>Lysobacterales</taxon>
        <taxon>Lysobacteraceae</taxon>
        <taxon>Stenotrophomonas</taxon>
    </lineage>
</organism>
<keyword evidence="1" id="KW-0472">Membrane</keyword>
<keyword evidence="1" id="KW-1133">Transmembrane helix</keyword>
<feature type="transmembrane region" description="Helical" evidence="1">
    <location>
        <begin position="258"/>
        <end position="279"/>
    </location>
</feature>
<feature type="transmembrane region" description="Helical" evidence="1">
    <location>
        <begin position="160"/>
        <end position="182"/>
    </location>
</feature>
<feature type="transmembrane region" description="Helical" evidence="1">
    <location>
        <begin position="43"/>
        <end position="75"/>
    </location>
</feature>
<sequence>MDWNQASTALFTALGLGLMIGVVRERAQPPHLLPAGTRTHALVALLGCTAWLLSPWVMVAVLLAVTALTVIAYRASVAEDPGLTGEIALLMTCLLGGLAAHQASLAAALAVVVAILLQAKAPLQKLSREWISEGEIQDILMLAAPALVVMPLLPEQPLDRWGVVSPMTVWKIVVLIMAVGMFGHFAQRLLGARWGLAIAGFFAGFASSTAAVTSMGQQARNHSALTIASAAAALLANLASLLLFVAVVAAASPALLQASAAAFAGAVGGLLLVIAGLLAKAHSNGGLQPQAGHGKAFKIQQALLIAGLIAGVSLLAAWLEELFGHSGALAAAIIVALAEVHAAAAGVAQLAAIGKLPVQVASIGIIAVLAASCLSKGVIACIAGGRRYGLLVGSGLLAMLAGALIGLLLG</sequence>
<protein>
    <submittedName>
        <fullName evidence="4">Uncharacterized protein</fullName>
    </submittedName>
</protein>
<dbReference type="OrthoDB" id="9813718at2"/>
<keyword evidence="1" id="KW-0812">Transmembrane</keyword>
<feature type="transmembrane region" description="Helical" evidence="1">
    <location>
        <begin position="299"/>
        <end position="319"/>
    </location>
</feature>
<evidence type="ECO:0000256" key="1">
    <source>
        <dbReference type="SAM" id="Phobius"/>
    </source>
</evidence>